<evidence type="ECO:0000313" key="1">
    <source>
        <dbReference type="EMBL" id="QNK42635.1"/>
    </source>
</evidence>
<name>A0A7G8TG94_9FIRM</name>
<dbReference type="AlphaFoldDB" id="A0A7G8TG94"/>
<organism evidence="1 2">
    <name type="scientific">Caproicibacter fermentans</name>
    <dbReference type="NCBI Taxonomy" id="2576756"/>
    <lineage>
        <taxon>Bacteria</taxon>
        <taxon>Bacillati</taxon>
        <taxon>Bacillota</taxon>
        <taxon>Clostridia</taxon>
        <taxon>Eubacteriales</taxon>
        <taxon>Acutalibacteraceae</taxon>
        <taxon>Caproicibacter</taxon>
    </lineage>
</organism>
<dbReference type="Proteomes" id="UP000515909">
    <property type="component" value="Chromosome"/>
</dbReference>
<reference evidence="1 2" key="1">
    <citation type="submission" date="2020-08" db="EMBL/GenBank/DDBJ databases">
        <title>The isolate Caproiciproducens sp. 7D4C2 produces n-caproate at mildly acidic conditions from hexoses: genome and rBOX comparison with related strains and chain-elongating bacteria.</title>
        <authorList>
            <person name="Esquivel-Elizondo S."/>
            <person name="Bagci C."/>
            <person name="Temovska M."/>
            <person name="Jeon B.S."/>
            <person name="Bessarab I."/>
            <person name="Williams R.B.H."/>
            <person name="Huson D.H."/>
            <person name="Angenent L.T."/>
        </authorList>
    </citation>
    <scope>NUCLEOTIDE SEQUENCE [LARGE SCALE GENOMIC DNA]</scope>
    <source>
        <strain evidence="1 2">7D4C2</strain>
    </source>
</reference>
<evidence type="ECO:0000313" key="2">
    <source>
        <dbReference type="Proteomes" id="UP000515909"/>
    </source>
</evidence>
<dbReference type="EMBL" id="CP060286">
    <property type="protein sequence ID" value="QNK42635.1"/>
    <property type="molecule type" value="Genomic_DNA"/>
</dbReference>
<dbReference type="KEGG" id="cfem:HCR03_14115"/>
<accession>A0A7G8TG94</accession>
<proteinExistence type="predicted"/>
<sequence>MMFRNYPDVVDVPAMREMLGGIGRRAAYALLKSGEIESVKIGRIYRIPKLGIIAYLCNSSRAAEEEQNRKINRAKSRGNCPNGLE</sequence>
<gene>
    <name evidence="1" type="ORF">HCR03_14115</name>
</gene>
<protein>
    <submittedName>
        <fullName evidence="1">Helix-turn-helix domain-containing protein</fullName>
    </submittedName>
</protein>